<comment type="caution">
    <text evidence="4">The sequence shown here is derived from an EMBL/GenBank/DDBJ whole genome shotgun (WGS) entry which is preliminary data.</text>
</comment>
<dbReference type="Proteomes" id="UP000215633">
    <property type="component" value="Unassembled WGS sequence"/>
</dbReference>
<name>A0A261VRU3_9BORD</name>
<dbReference type="AlphaFoldDB" id="A0A261VRU3"/>
<evidence type="ECO:0000256" key="1">
    <source>
        <dbReference type="ARBA" id="ARBA00010839"/>
    </source>
</evidence>
<dbReference type="InterPro" id="IPR048469">
    <property type="entry name" value="YchJ-like_M"/>
</dbReference>
<dbReference type="InterPro" id="IPR004027">
    <property type="entry name" value="SEC_C_motif"/>
</dbReference>
<dbReference type="Pfam" id="PF02810">
    <property type="entry name" value="SEC-C"/>
    <property type="match status" value="1"/>
</dbReference>
<dbReference type="Gene3D" id="3.10.450.50">
    <property type="match status" value="1"/>
</dbReference>
<proteinExistence type="inferred from homology"/>
<dbReference type="SUPFAM" id="SSF54427">
    <property type="entry name" value="NTF2-like"/>
    <property type="match status" value="1"/>
</dbReference>
<dbReference type="InterPro" id="IPR023006">
    <property type="entry name" value="YchJ-like"/>
</dbReference>
<dbReference type="HAMAP" id="MF_00612">
    <property type="entry name" value="UPF0225"/>
    <property type="match status" value="1"/>
</dbReference>
<accession>A0A261VRU3</accession>
<comment type="similarity">
    <text evidence="1 2">Belongs to the UPF0225 family.</text>
</comment>
<dbReference type="PANTHER" id="PTHR33747:SF1">
    <property type="entry name" value="ADENYLATE CYCLASE-ASSOCIATED CAP C-TERMINAL DOMAIN-CONTAINING PROTEIN"/>
    <property type="match status" value="1"/>
</dbReference>
<dbReference type="RefSeq" id="WP_094807136.1">
    <property type="nucleotide sequence ID" value="NZ_NEVT01000006.1"/>
</dbReference>
<sequence length="133" mass="15167">MTTPTAVPAACPCGSGQAYSRCCEPWHRGPRRLQAPSAVALMRSRYSAFVLDELQYLLDTWHPHTRPARLDPNPPDLKWLGLQVKQHAQQDAAHATVEFVARYRQGGRATRLHETSRFVRHDGRWLYLDGVHQ</sequence>
<dbReference type="EMBL" id="NEVT01000006">
    <property type="protein sequence ID" value="OZI76511.1"/>
    <property type="molecule type" value="Genomic_DNA"/>
</dbReference>
<protein>
    <recommendedName>
        <fullName evidence="2">UPF0225 protein CAL24_15415</fullName>
    </recommendedName>
</protein>
<dbReference type="PANTHER" id="PTHR33747">
    <property type="entry name" value="UPF0225 PROTEIN SCO1677"/>
    <property type="match status" value="1"/>
</dbReference>
<feature type="domain" description="YchJ-like middle NTF2-like" evidence="3">
    <location>
        <begin position="38"/>
        <end position="130"/>
    </location>
</feature>
<dbReference type="Pfam" id="PF17775">
    <property type="entry name" value="YchJ_M-like"/>
    <property type="match status" value="1"/>
</dbReference>
<keyword evidence="5" id="KW-1185">Reference proteome</keyword>
<gene>
    <name evidence="4" type="ORF">CAL24_15415</name>
</gene>
<reference evidence="5" key="1">
    <citation type="submission" date="2017-05" db="EMBL/GenBank/DDBJ databases">
        <title>Complete and WGS of Bordetella genogroups.</title>
        <authorList>
            <person name="Spilker T."/>
            <person name="Lipuma J."/>
        </authorList>
    </citation>
    <scope>NUCLEOTIDE SEQUENCE [LARGE SCALE GENOMIC DNA]</scope>
    <source>
        <strain evidence="5">AU8256</strain>
    </source>
</reference>
<evidence type="ECO:0000313" key="4">
    <source>
        <dbReference type="EMBL" id="OZI76511.1"/>
    </source>
</evidence>
<dbReference type="InterPro" id="IPR032710">
    <property type="entry name" value="NTF2-like_dom_sf"/>
</dbReference>
<evidence type="ECO:0000256" key="2">
    <source>
        <dbReference type="HAMAP-Rule" id="MF_00612"/>
    </source>
</evidence>
<organism evidence="4 5">
    <name type="scientific">Bordetella genomosp. 2</name>
    <dbReference type="NCBI Taxonomy" id="1983456"/>
    <lineage>
        <taxon>Bacteria</taxon>
        <taxon>Pseudomonadati</taxon>
        <taxon>Pseudomonadota</taxon>
        <taxon>Betaproteobacteria</taxon>
        <taxon>Burkholderiales</taxon>
        <taxon>Alcaligenaceae</taxon>
        <taxon>Bordetella</taxon>
    </lineage>
</organism>
<evidence type="ECO:0000313" key="5">
    <source>
        <dbReference type="Proteomes" id="UP000215633"/>
    </source>
</evidence>
<evidence type="ECO:0000259" key="3">
    <source>
        <dbReference type="Pfam" id="PF17775"/>
    </source>
</evidence>